<evidence type="ECO:0000256" key="3">
    <source>
        <dbReference type="ARBA" id="ARBA00012103"/>
    </source>
</evidence>
<dbReference type="InterPro" id="IPR006204">
    <property type="entry name" value="GHMP_kinase_N_dom"/>
</dbReference>
<evidence type="ECO:0000259" key="13">
    <source>
        <dbReference type="Pfam" id="PF00288"/>
    </source>
</evidence>
<dbReference type="PRINTS" id="PR00959">
    <property type="entry name" value="MEVGALKINASE"/>
</dbReference>
<dbReference type="PROSITE" id="PS00627">
    <property type="entry name" value="GHMP_KINASES_ATP"/>
    <property type="match status" value="1"/>
</dbReference>
<keyword evidence="14" id="KW-1185">Reference proteome</keyword>
<dbReference type="Proteomes" id="UP000504615">
    <property type="component" value="Unplaced"/>
</dbReference>
<dbReference type="EC" id="2.7.1.36" evidence="3"/>
<feature type="domain" description="GHMP kinase N-terminal" evidence="13">
    <location>
        <begin position="138"/>
        <end position="216"/>
    </location>
</feature>
<dbReference type="GeneID" id="105430624"/>
<dbReference type="InterPro" id="IPR020568">
    <property type="entry name" value="Ribosomal_Su5_D2-typ_SF"/>
</dbReference>
<keyword evidence="11" id="KW-0443">Lipid metabolism</keyword>
<evidence type="ECO:0000256" key="11">
    <source>
        <dbReference type="ARBA" id="ARBA00023098"/>
    </source>
</evidence>
<dbReference type="KEGG" id="pbar:105430624"/>
<evidence type="ECO:0000256" key="4">
    <source>
        <dbReference type="ARBA" id="ARBA00022490"/>
    </source>
</evidence>
<dbReference type="GO" id="GO:0005829">
    <property type="term" value="C:cytosol"/>
    <property type="evidence" value="ECO:0007669"/>
    <property type="project" value="TreeGrafter"/>
</dbReference>
<dbReference type="InterPro" id="IPR006203">
    <property type="entry name" value="GHMP_knse_ATP-bd_CS"/>
</dbReference>
<evidence type="ECO:0000256" key="1">
    <source>
        <dbReference type="ARBA" id="ARBA00004496"/>
    </source>
</evidence>
<dbReference type="Pfam" id="PF00288">
    <property type="entry name" value="GHMP_kinases_N"/>
    <property type="match status" value="1"/>
</dbReference>
<dbReference type="GO" id="GO:0006695">
    <property type="term" value="P:cholesterol biosynthetic process"/>
    <property type="evidence" value="ECO:0007669"/>
    <property type="project" value="TreeGrafter"/>
</dbReference>
<dbReference type="OrthoDB" id="1652964at2759"/>
<dbReference type="SUPFAM" id="SSF54211">
    <property type="entry name" value="Ribosomal protein S5 domain 2-like"/>
    <property type="match status" value="1"/>
</dbReference>
<proteinExistence type="inferred from homology"/>
<comment type="similarity">
    <text evidence="2">Belongs to the GHMP kinase family. Mevalonate kinase subfamily.</text>
</comment>
<keyword evidence="5" id="KW-0444">Lipid biosynthesis</keyword>
<evidence type="ECO:0000256" key="5">
    <source>
        <dbReference type="ARBA" id="ARBA00022516"/>
    </source>
</evidence>
<evidence type="ECO:0000256" key="6">
    <source>
        <dbReference type="ARBA" id="ARBA00022679"/>
    </source>
</evidence>
<evidence type="ECO:0000256" key="2">
    <source>
        <dbReference type="ARBA" id="ARBA00006495"/>
    </source>
</evidence>
<dbReference type="GO" id="GO:0019287">
    <property type="term" value="P:isopentenyl diphosphate biosynthetic process, mevalonate pathway"/>
    <property type="evidence" value="ECO:0007669"/>
    <property type="project" value="UniProtKB-UniPathway"/>
</dbReference>
<evidence type="ECO:0000313" key="14">
    <source>
        <dbReference type="Proteomes" id="UP000504615"/>
    </source>
</evidence>
<evidence type="ECO:0000256" key="8">
    <source>
        <dbReference type="ARBA" id="ARBA00022777"/>
    </source>
</evidence>
<keyword evidence="9" id="KW-0067">ATP-binding</keyword>
<dbReference type="RefSeq" id="XP_011642578.1">
    <property type="nucleotide sequence ID" value="XM_011644276.2"/>
</dbReference>
<evidence type="ECO:0000256" key="9">
    <source>
        <dbReference type="ARBA" id="ARBA00022840"/>
    </source>
</evidence>
<dbReference type="SUPFAM" id="SSF55060">
    <property type="entry name" value="GHMP Kinase, C-terminal domain"/>
    <property type="match status" value="1"/>
</dbReference>
<gene>
    <name evidence="15" type="primary">LOC105430624</name>
</gene>
<organism evidence="14 15">
    <name type="scientific">Pogonomyrmex barbatus</name>
    <name type="common">red harvester ant</name>
    <dbReference type="NCBI Taxonomy" id="144034"/>
    <lineage>
        <taxon>Eukaryota</taxon>
        <taxon>Metazoa</taxon>
        <taxon>Ecdysozoa</taxon>
        <taxon>Arthropoda</taxon>
        <taxon>Hexapoda</taxon>
        <taxon>Insecta</taxon>
        <taxon>Pterygota</taxon>
        <taxon>Neoptera</taxon>
        <taxon>Endopterygota</taxon>
        <taxon>Hymenoptera</taxon>
        <taxon>Apocrita</taxon>
        <taxon>Aculeata</taxon>
        <taxon>Formicoidea</taxon>
        <taxon>Formicidae</taxon>
        <taxon>Myrmicinae</taxon>
        <taxon>Pogonomyrmex</taxon>
    </lineage>
</organism>
<evidence type="ECO:0000256" key="10">
    <source>
        <dbReference type="ARBA" id="ARBA00022842"/>
    </source>
</evidence>
<evidence type="ECO:0000256" key="7">
    <source>
        <dbReference type="ARBA" id="ARBA00022741"/>
    </source>
</evidence>
<dbReference type="AlphaFoldDB" id="A0A6I9WIM2"/>
<accession>A0A6I9WIM2</accession>
<comment type="pathway">
    <text evidence="12">Isoprenoid biosynthesis; isopentenyl diphosphate biosynthesis via mevalonate pathway; isopentenyl diphosphate from (R)-mevalonate: step 1/3.</text>
</comment>
<dbReference type="GO" id="GO:0004496">
    <property type="term" value="F:mevalonate kinase activity"/>
    <property type="evidence" value="ECO:0007669"/>
    <property type="project" value="UniProtKB-EC"/>
</dbReference>
<comment type="subcellular location">
    <subcellularLocation>
        <location evidence="1">Cytoplasm</location>
    </subcellularLocation>
</comment>
<dbReference type="InterPro" id="IPR036554">
    <property type="entry name" value="GHMP_kinase_C_sf"/>
</dbReference>
<keyword evidence="4" id="KW-0963">Cytoplasm</keyword>
<sequence>MYKFNISAPGTIVLHGDHMLEQNRSCIAAALDIRTKLQFSSLSPRTVPREHIKIEFSNINLYLCIPLDAFYEHFYDQNVIRLFKSEERLVAIKEFLDVSNNFTGIYNSIDERQTSSLQAFLYLLLFIAYEENIQITATIIVKLWSDLPIGKGLGSSASFAVCLAACFLRWSFLQKGIVHYEFKNEDYKKIEYYALNCEKTIYNSQTLINVFTSVYGAITTFDDEGTCETMEEMLPMKILIVDANINQKMESTSFILAKNMEYVKPCVDFIMNSLEAVMTTSARAVDEIYFKSINIRKDDSNWPVLVPLDSYKRISTFINMNQGLLKAMGMSSPNIDFICAIARKYSLASKITSDNRFAFIFLLPNTNHQLIVKLTNELISYNFLVIETTMVCTGVRIEAR</sequence>
<dbReference type="GO" id="GO:0005524">
    <property type="term" value="F:ATP binding"/>
    <property type="evidence" value="ECO:0007669"/>
    <property type="project" value="UniProtKB-KW"/>
</dbReference>
<keyword evidence="7" id="KW-0547">Nucleotide-binding</keyword>
<dbReference type="PANTHER" id="PTHR43290:SF2">
    <property type="entry name" value="MEVALONATE KINASE"/>
    <property type="match status" value="1"/>
</dbReference>
<keyword evidence="10" id="KW-0460">Magnesium</keyword>
<evidence type="ECO:0000256" key="12">
    <source>
        <dbReference type="ARBA" id="ARBA00029438"/>
    </source>
</evidence>
<reference evidence="15" key="1">
    <citation type="submission" date="2025-08" db="UniProtKB">
        <authorList>
            <consortium name="RefSeq"/>
        </authorList>
    </citation>
    <scope>IDENTIFICATION</scope>
</reference>
<keyword evidence="8" id="KW-0418">Kinase</keyword>
<dbReference type="InterPro" id="IPR014721">
    <property type="entry name" value="Ribsml_uS5_D2-typ_fold_subgr"/>
</dbReference>
<dbReference type="PANTHER" id="PTHR43290">
    <property type="entry name" value="MEVALONATE KINASE"/>
    <property type="match status" value="1"/>
</dbReference>
<dbReference type="Gene3D" id="3.30.230.10">
    <property type="match status" value="1"/>
</dbReference>
<dbReference type="InterPro" id="IPR006205">
    <property type="entry name" value="Mev_gal_kin"/>
</dbReference>
<dbReference type="UniPathway" id="UPA00057">
    <property type="reaction ID" value="UER00098"/>
</dbReference>
<keyword evidence="6" id="KW-0808">Transferase</keyword>
<evidence type="ECO:0000313" key="15">
    <source>
        <dbReference type="RefSeq" id="XP_011642578.1"/>
    </source>
</evidence>
<dbReference type="Gene3D" id="3.30.70.890">
    <property type="entry name" value="GHMP kinase, C-terminal domain"/>
    <property type="match status" value="1"/>
</dbReference>
<name>A0A6I9WIM2_9HYME</name>
<protein>
    <recommendedName>
        <fullName evidence="3">mevalonate kinase</fullName>
        <ecNumber evidence="3">2.7.1.36</ecNumber>
    </recommendedName>
</protein>